<dbReference type="OrthoDB" id="9797176at2"/>
<keyword evidence="8" id="KW-1185">Reference proteome</keyword>
<dbReference type="CDD" id="cd00165">
    <property type="entry name" value="S4"/>
    <property type="match status" value="1"/>
</dbReference>
<dbReference type="GO" id="GO:0043023">
    <property type="term" value="F:ribosomal large subunit binding"/>
    <property type="evidence" value="ECO:0007669"/>
    <property type="project" value="InterPro"/>
</dbReference>
<dbReference type="PIRSF" id="PIRSF016821">
    <property type="entry name" value="HSP15"/>
    <property type="match status" value="1"/>
</dbReference>
<evidence type="ECO:0000256" key="4">
    <source>
        <dbReference type="PROSITE-ProRule" id="PRU00182"/>
    </source>
</evidence>
<dbReference type="InterPro" id="IPR002942">
    <property type="entry name" value="S4_RNA-bd"/>
</dbReference>
<protein>
    <submittedName>
        <fullName evidence="7">RNA-binding S4 domain-containing protein</fullName>
    </submittedName>
</protein>
<dbReference type="InterPro" id="IPR025708">
    <property type="entry name" value="HSP15"/>
</dbReference>
<proteinExistence type="inferred from homology"/>
<sequence>MSEPLQTLRLDKWLWAARFFKTRALAVEAIERHRVRMHDQPVKPSRDVRVGDRLQIAQPGWVREVEVLGLSAQRGPAPVAQTLYRDTPQSLLTAAAAAEQRRLAPEPATARDQGRPTKRDRRQLDAWQDPGSPEWQRWSVEWRGGPSR</sequence>
<dbReference type="PROSITE" id="PS50889">
    <property type="entry name" value="S4"/>
    <property type="match status" value="1"/>
</dbReference>
<dbReference type="InterPro" id="IPR036986">
    <property type="entry name" value="S4_RNA-bd_sf"/>
</dbReference>
<dbReference type="Proteomes" id="UP000288587">
    <property type="component" value="Unassembled WGS sequence"/>
</dbReference>
<evidence type="ECO:0000313" key="7">
    <source>
        <dbReference type="EMBL" id="RVT87509.1"/>
    </source>
</evidence>
<keyword evidence="2 4" id="KW-0694">RNA-binding</keyword>
<reference evidence="7 8" key="1">
    <citation type="submission" date="2019-01" db="EMBL/GenBank/DDBJ databases">
        <authorList>
            <person name="Chen W.-M."/>
        </authorList>
    </citation>
    <scope>NUCLEOTIDE SEQUENCE [LARGE SCALE GENOMIC DNA]</scope>
    <source>
        <strain evidence="7 8">CCP-18</strain>
    </source>
</reference>
<keyword evidence="3" id="KW-0238">DNA-binding</keyword>
<evidence type="ECO:0000313" key="8">
    <source>
        <dbReference type="Proteomes" id="UP000288587"/>
    </source>
</evidence>
<evidence type="ECO:0000259" key="6">
    <source>
        <dbReference type="SMART" id="SM00363"/>
    </source>
</evidence>
<evidence type="ECO:0000256" key="5">
    <source>
        <dbReference type="SAM" id="MobiDB-lite"/>
    </source>
</evidence>
<feature type="region of interest" description="Disordered" evidence="5">
    <location>
        <begin position="97"/>
        <end position="148"/>
    </location>
</feature>
<name>A0A3S2XVF3_9BURK</name>
<accession>A0A3S2XVF3</accession>
<evidence type="ECO:0000256" key="1">
    <source>
        <dbReference type="ARBA" id="ARBA00008396"/>
    </source>
</evidence>
<dbReference type="GO" id="GO:0003727">
    <property type="term" value="F:single-stranded RNA binding"/>
    <property type="evidence" value="ECO:0007669"/>
    <property type="project" value="InterPro"/>
</dbReference>
<dbReference type="GO" id="GO:0034605">
    <property type="term" value="P:cellular response to heat"/>
    <property type="evidence" value="ECO:0007669"/>
    <property type="project" value="InterPro"/>
</dbReference>
<dbReference type="EMBL" id="SACM01000001">
    <property type="protein sequence ID" value="RVT87509.1"/>
    <property type="molecule type" value="Genomic_DNA"/>
</dbReference>
<dbReference type="Pfam" id="PF01479">
    <property type="entry name" value="S4"/>
    <property type="match status" value="1"/>
</dbReference>
<comment type="similarity">
    <text evidence="1">Belongs to the HSP15 family.</text>
</comment>
<gene>
    <name evidence="7" type="ORF">EOD73_00305</name>
</gene>
<feature type="domain" description="RNA-binding S4" evidence="6">
    <location>
        <begin position="8"/>
        <end position="73"/>
    </location>
</feature>
<organism evidence="7 8">
    <name type="scientific">Inhella crocodyli</name>
    <dbReference type="NCBI Taxonomy" id="2499851"/>
    <lineage>
        <taxon>Bacteria</taxon>
        <taxon>Pseudomonadati</taxon>
        <taxon>Pseudomonadota</taxon>
        <taxon>Betaproteobacteria</taxon>
        <taxon>Burkholderiales</taxon>
        <taxon>Sphaerotilaceae</taxon>
        <taxon>Inhella</taxon>
    </lineage>
</organism>
<dbReference type="GO" id="GO:0003677">
    <property type="term" value="F:DNA binding"/>
    <property type="evidence" value="ECO:0007669"/>
    <property type="project" value="UniProtKB-KW"/>
</dbReference>
<dbReference type="SMART" id="SM00363">
    <property type="entry name" value="S4"/>
    <property type="match status" value="1"/>
</dbReference>
<evidence type="ECO:0000256" key="2">
    <source>
        <dbReference type="ARBA" id="ARBA00022884"/>
    </source>
</evidence>
<dbReference type="RefSeq" id="WP_127679746.1">
    <property type="nucleotide sequence ID" value="NZ_SACM01000001.1"/>
</dbReference>
<evidence type="ECO:0000256" key="3">
    <source>
        <dbReference type="ARBA" id="ARBA00023125"/>
    </source>
</evidence>
<dbReference type="SUPFAM" id="SSF55174">
    <property type="entry name" value="Alpha-L RNA-binding motif"/>
    <property type="match status" value="1"/>
</dbReference>
<dbReference type="AlphaFoldDB" id="A0A3S2XVF3"/>
<comment type="caution">
    <text evidence="7">The sequence shown here is derived from an EMBL/GenBank/DDBJ whole genome shotgun (WGS) entry which is preliminary data.</text>
</comment>
<dbReference type="Gene3D" id="3.10.290.10">
    <property type="entry name" value="RNA-binding S4 domain"/>
    <property type="match status" value="1"/>
</dbReference>